<dbReference type="InterPro" id="IPR000531">
    <property type="entry name" value="Beta-barrel_TonB"/>
</dbReference>
<feature type="chain" id="PRO_5035166650" evidence="5">
    <location>
        <begin position="34"/>
        <end position="997"/>
    </location>
</feature>
<comment type="caution">
    <text evidence="8">The sequence shown here is derived from an EMBL/GenBank/DDBJ whole genome shotgun (WGS) entry which is preliminary data.</text>
</comment>
<evidence type="ECO:0000256" key="3">
    <source>
        <dbReference type="ARBA" id="ARBA00023237"/>
    </source>
</evidence>
<dbReference type="PANTHER" id="PTHR40980:SF3">
    <property type="entry name" value="TONB-DEPENDENT RECEPTOR-LIKE BETA-BARREL DOMAIN-CONTAINING PROTEIN"/>
    <property type="match status" value="1"/>
</dbReference>
<feature type="signal peptide" evidence="5">
    <location>
        <begin position="1"/>
        <end position="33"/>
    </location>
</feature>
<evidence type="ECO:0000259" key="6">
    <source>
        <dbReference type="Pfam" id="PF00593"/>
    </source>
</evidence>
<organism evidence="8 9">
    <name type="scientific">Neiella marina</name>
    <dbReference type="NCBI Taxonomy" id="508461"/>
    <lineage>
        <taxon>Bacteria</taxon>
        <taxon>Pseudomonadati</taxon>
        <taxon>Pseudomonadota</taxon>
        <taxon>Gammaproteobacteria</taxon>
        <taxon>Alteromonadales</taxon>
        <taxon>Echinimonadaceae</taxon>
        <taxon>Neiella</taxon>
    </lineage>
</organism>
<keyword evidence="3" id="KW-0998">Cell outer membrane</keyword>
<proteinExistence type="inferred from homology"/>
<evidence type="ECO:0000259" key="7">
    <source>
        <dbReference type="Pfam" id="PF07715"/>
    </source>
</evidence>
<dbReference type="RefSeq" id="WP_087504488.1">
    <property type="nucleotide sequence ID" value="NZ_BMDX01000002.1"/>
</dbReference>
<dbReference type="Proteomes" id="UP000619743">
    <property type="component" value="Unassembled WGS sequence"/>
</dbReference>
<dbReference type="InterPro" id="IPR037066">
    <property type="entry name" value="Plug_dom_sf"/>
</dbReference>
<feature type="domain" description="TonB-dependent receptor plug" evidence="7">
    <location>
        <begin position="62"/>
        <end position="171"/>
    </location>
</feature>
<feature type="domain" description="TonB-dependent receptor-like beta-barrel" evidence="6">
    <location>
        <begin position="428"/>
        <end position="960"/>
    </location>
</feature>
<dbReference type="PANTHER" id="PTHR40980">
    <property type="entry name" value="PLUG DOMAIN-CONTAINING PROTEIN"/>
    <property type="match status" value="1"/>
</dbReference>
<dbReference type="SUPFAM" id="SSF56935">
    <property type="entry name" value="Porins"/>
    <property type="match status" value="1"/>
</dbReference>
<dbReference type="OrthoDB" id="8727862at2"/>
<comment type="similarity">
    <text evidence="4">Belongs to the TonB-dependent receptor family.</text>
</comment>
<dbReference type="Gene3D" id="2.40.170.20">
    <property type="entry name" value="TonB-dependent receptor, beta-barrel domain"/>
    <property type="match status" value="1"/>
</dbReference>
<gene>
    <name evidence="8" type="ORF">GCM10011369_05550</name>
</gene>
<dbReference type="AlphaFoldDB" id="A0A8J2U2N4"/>
<keyword evidence="2 4" id="KW-0472">Membrane</keyword>
<name>A0A8J2U2N4_9GAMM</name>
<evidence type="ECO:0000256" key="1">
    <source>
        <dbReference type="ARBA" id="ARBA00004442"/>
    </source>
</evidence>
<keyword evidence="4" id="KW-0798">TonB box</keyword>
<evidence type="ECO:0000256" key="5">
    <source>
        <dbReference type="SAM" id="SignalP"/>
    </source>
</evidence>
<evidence type="ECO:0000313" key="9">
    <source>
        <dbReference type="Proteomes" id="UP000619743"/>
    </source>
</evidence>
<evidence type="ECO:0000313" key="8">
    <source>
        <dbReference type="EMBL" id="GGA66849.1"/>
    </source>
</evidence>
<sequence>MKALKPSKKIKFKYSLIALAVLETAFASSLARAQEEPVEEEAEVIEVTGLRGEWQNAQSLKQNSDTVMDAITATDISVLPDRSVLEAISRLPGVAMGRFAGSNDPDHFGTEGSGVVVRGLTHVRSEFNGRDTFTADAGRALSFQDVPPELMGSVEVYKNQTADMVVGGISGTVNLNTKKPFDSDKRLLAFSLEATYSDYIEDTTPTFSGLYSDVFDTDLGKFGLLVNYSKSKLKAQSDGIGIGKYAEQDLYQVNGETIQAPKFGRFTRKQDDRDREGAAVVVQWENPDNTIVATGEYIRSDSELEWSERVIEGVDGNVASSTIVPVGDTEFEVDGNGFFQSGIMTDNNQWRGNCAERCDSGFKHTANTRTRFTDNLVEDFSFNIKYTPNDTWAFNYDLQYIDSKSDVVDMAVMLGTFATVGIDLSGSGMPRMDFYHPDYAGGSDLASGTGHFTDPANSYWRSAMEHLSDNEGDEWATRFDVNYTFDEGFFTDIKVGARYAKRQQTTRQSTYNWGGLTPEWRGADDIAWLDTAAGQTVPYEVVSFNDFGRRGAMSADGGTSFLFPALSLTKNYRGVEEQFAALNPDWRPINQREGATGDFIDNEINDTEEVNKAFYVRADFEGYLGGFDYRGNVGLRYVRLENDTAGFLTFPDETPTGPEDGKNLLPDDQKAFGNGYSESTVASSTYDKVLPSFNLTVDVTDEVLARVGISKALALPSLGYLRNYISITGTDTEQTYDPETGELIEYRHTRYTASSGNPDIQPMESTNLDLTLEWYFSEVGSLTGAVFYKDLKNYFVNGVREQEFTNNGVTQVVEVSGAVNGGEGSIKGAEVAFQTFFDFLPAPWDGLGFKANYAYIEDDGSPNSGLSADHPDSGDAGDIAFDNLPLEGLSKDNLNLEGLYEKGPWQARLAYNWRSEYLLTTRDVITQLPIFQEDNGYLDASLFYELEDYGLTIGAQVQNVTDSVAETSMQIDNEGTRKSRAWFMNDRRYSLIVRGSF</sequence>
<reference evidence="9" key="1">
    <citation type="journal article" date="2019" name="Int. J. Syst. Evol. Microbiol.">
        <title>The Global Catalogue of Microorganisms (GCM) 10K type strain sequencing project: providing services to taxonomists for standard genome sequencing and annotation.</title>
        <authorList>
            <consortium name="The Broad Institute Genomics Platform"/>
            <consortium name="The Broad Institute Genome Sequencing Center for Infectious Disease"/>
            <person name="Wu L."/>
            <person name="Ma J."/>
        </authorList>
    </citation>
    <scope>NUCLEOTIDE SEQUENCE [LARGE SCALE GENOMIC DNA]</scope>
    <source>
        <strain evidence="9">CGMCC 1.10130</strain>
    </source>
</reference>
<comment type="subcellular location">
    <subcellularLocation>
        <location evidence="1 4">Cell outer membrane</location>
    </subcellularLocation>
</comment>
<dbReference type="NCBIfam" id="TIGR01782">
    <property type="entry name" value="TonB-Xanth-Caul"/>
    <property type="match status" value="1"/>
</dbReference>
<evidence type="ECO:0000256" key="2">
    <source>
        <dbReference type="ARBA" id="ARBA00023136"/>
    </source>
</evidence>
<keyword evidence="5" id="KW-0732">Signal</keyword>
<evidence type="ECO:0000256" key="4">
    <source>
        <dbReference type="RuleBase" id="RU003357"/>
    </source>
</evidence>
<dbReference type="Pfam" id="PF07715">
    <property type="entry name" value="Plug"/>
    <property type="match status" value="1"/>
</dbReference>
<dbReference type="EMBL" id="BMDX01000002">
    <property type="protein sequence ID" value="GGA66849.1"/>
    <property type="molecule type" value="Genomic_DNA"/>
</dbReference>
<accession>A0A8J2U2N4</accession>
<keyword evidence="9" id="KW-1185">Reference proteome</keyword>
<dbReference type="GO" id="GO:0009279">
    <property type="term" value="C:cell outer membrane"/>
    <property type="evidence" value="ECO:0007669"/>
    <property type="project" value="UniProtKB-SubCell"/>
</dbReference>
<keyword evidence="8" id="KW-0675">Receptor</keyword>
<dbReference type="InterPro" id="IPR010104">
    <property type="entry name" value="TonB_rcpt_bac"/>
</dbReference>
<dbReference type="Gene3D" id="2.170.130.10">
    <property type="entry name" value="TonB-dependent receptor, plug domain"/>
    <property type="match status" value="1"/>
</dbReference>
<protein>
    <submittedName>
        <fullName evidence="8">TonB-dependent receptor</fullName>
    </submittedName>
</protein>
<dbReference type="InterPro" id="IPR012910">
    <property type="entry name" value="Plug_dom"/>
</dbReference>
<dbReference type="InterPro" id="IPR036942">
    <property type="entry name" value="Beta-barrel_TonB_sf"/>
</dbReference>
<dbReference type="Pfam" id="PF00593">
    <property type="entry name" value="TonB_dep_Rec_b-barrel"/>
    <property type="match status" value="1"/>
</dbReference>